<evidence type="ECO:0000256" key="2">
    <source>
        <dbReference type="ARBA" id="ARBA00023235"/>
    </source>
</evidence>
<keyword evidence="3" id="KW-0732">Signal</keyword>
<gene>
    <name evidence="4" type="ORF">RM545_00235</name>
</gene>
<evidence type="ECO:0000256" key="3">
    <source>
        <dbReference type="SAM" id="SignalP"/>
    </source>
</evidence>
<comment type="similarity">
    <text evidence="1">Belongs to the N-acylglucosamine 2-epimerase family.</text>
</comment>
<dbReference type="PANTHER" id="PTHR15108">
    <property type="entry name" value="N-ACYLGLUCOSAMINE-2-EPIMERASE"/>
    <property type="match status" value="1"/>
</dbReference>
<comment type="caution">
    <text evidence="4">The sequence shown here is derived from an EMBL/GenBank/DDBJ whole genome shotgun (WGS) entry which is preliminary data.</text>
</comment>
<dbReference type="RefSeq" id="WP_311493255.1">
    <property type="nucleotide sequence ID" value="NZ_JAVRHO010000001.1"/>
</dbReference>
<dbReference type="EMBL" id="JAVRHO010000001">
    <property type="protein sequence ID" value="MDT0645104.1"/>
    <property type="molecule type" value="Genomic_DNA"/>
</dbReference>
<dbReference type="InterPro" id="IPR010819">
    <property type="entry name" value="AGE/CE"/>
</dbReference>
<feature type="signal peptide" evidence="3">
    <location>
        <begin position="1"/>
        <end position="18"/>
    </location>
</feature>
<evidence type="ECO:0000313" key="4">
    <source>
        <dbReference type="EMBL" id="MDT0645104.1"/>
    </source>
</evidence>
<protein>
    <submittedName>
        <fullName evidence="4">AGE family epimerase/isomerase</fullName>
    </submittedName>
</protein>
<dbReference type="Pfam" id="PF07221">
    <property type="entry name" value="GlcNAc_2-epim"/>
    <property type="match status" value="1"/>
</dbReference>
<evidence type="ECO:0000256" key="1">
    <source>
        <dbReference type="ARBA" id="ARBA00008558"/>
    </source>
</evidence>
<proteinExistence type="inferred from homology"/>
<dbReference type="InterPro" id="IPR008928">
    <property type="entry name" value="6-hairpin_glycosidase_sf"/>
</dbReference>
<dbReference type="Gene3D" id="1.50.10.10">
    <property type="match status" value="1"/>
</dbReference>
<keyword evidence="2" id="KW-0413">Isomerase</keyword>
<sequence>MKFTAFFVVALLSISTCAAQEQEKKINDERLIKGLRYAAKEQLLEKWYPLTLDREDGGYYSEITHNFKVGEEHNKMIVTQARHVWTNARASEIFLEKERYLEYARHGFEFLRDVMWDAENGGFHQLVTKTGEPILQQGQEKTAYGNSFAIYGLAAYYRASGNEEALELAKRAFHWLEEHSHDPEYKGYYQSLNLNGTPIKRTPDFPSTSDVGYKDQNSSIHLLEAFTELYQVWPDELLAERVEEMLVLIRDTITTEKGYMNLFFEPDWTPVSFRNKSREEIQQHYYLDHVSFGHDVETAYLMLEATHALGLDEELTLRKGKKMVDHALSTGWDNEIGGFYDGGYYFEDATELEIVNDEKNWWSQAEGLNTLLIMEHYFPEDAVDYRKYFDKLWVYTQLFFMDELYGGWYEWGLDAQPEVWDDSKGHIWKAAYHNFRALTNCFLKLEEEE</sequence>
<keyword evidence="5" id="KW-1185">Reference proteome</keyword>
<dbReference type="SUPFAM" id="SSF48208">
    <property type="entry name" value="Six-hairpin glycosidases"/>
    <property type="match status" value="1"/>
</dbReference>
<dbReference type="Proteomes" id="UP001245285">
    <property type="component" value="Unassembled WGS sequence"/>
</dbReference>
<organism evidence="4 5">
    <name type="scientific">Autumnicola lenta</name>
    <dbReference type="NCBI Taxonomy" id="3075593"/>
    <lineage>
        <taxon>Bacteria</taxon>
        <taxon>Pseudomonadati</taxon>
        <taxon>Bacteroidota</taxon>
        <taxon>Flavobacteriia</taxon>
        <taxon>Flavobacteriales</taxon>
        <taxon>Flavobacteriaceae</taxon>
        <taxon>Autumnicola</taxon>
    </lineage>
</organism>
<dbReference type="InterPro" id="IPR012341">
    <property type="entry name" value="6hp_glycosidase-like_sf"/>
</dbReference>
<reference evidence="4 5" key="1">
    <citation type="submission" date="2023-09" db="EMBL/GenBank/DDBJ databases">
        <authorList>
            <person name="Rey-Velasco X."/>
        </authorList>
    </citation>
    <scope>NUCLEOTIDE SEQUENCE [LARGE SCALE GENOMIC DNA]</scope>
    <source>
        <strain evidence="4 5">F260</strain>
    </source>
</reference>
<name>A0ABU3CFK0_9FLAO</name>
<evidence type="ECO:0000313" key="5">
    <source>
        <dbReference type="Proteomes" id="UP001245285"/>
    </source>
</evidence>
<accession>A0ABU3CFK0</accession>
<feature type="chain" id="PRO_5047022560" evidence="3">
    <location>
        <begin position="19"/>
        <end position="449"/>
    </location>
</feature>